<comment type="caution">
    <text evidence="2">The sequence shown here is derived from an EMBL/GenBank/DDBJ whole genome shotgun (WGS) entry which is preliminary data.</text>
</comment>
<protein>
    <submittedName>
        <fullName evidence="2">DUF3108 domain-containing protein</fullName>
    </submittedName>
</protein>
<evidence type="ECO:0000313" key="3">
    <source>
        <dbReference type="Proteomes" id="UP001207408"/>
    </source>
</evidence>
<sequence length="266" mass="31022">MAIKYFLLAGMFVLTTNISLFSQGTPARNKEAYQAGEYLKYSLRYSFITGGYVSFSVQDSLWNSTPTNYVQLKAKTSGLVDAIFKLRDRYASFIDKETNQPVKSIRDIKEGSYRYYNEVTYNYAEVLEDSIRINSQKSGQVNVPRHIQDILSAFYYARKFDFNDDMKKGEILEYTTYFSDEIFPLRIKYVRNEVINTSYGNMECFLFYPVTEVGRAFKTEEDMQIWITRDNNRIPVKVKVNLKVGSFICDLVEFKGLKNSFSCIRH</sequence>
<dbReference type="Proteomes" id="UP001207408">
    <property type="component" value="Unassembled WGS sequence"/>
</dbReference>
<feature type="chain" id="PRO_5042197839" evidence="1">
    <location>
        <begin position="23"/>
        <end position="266"/>
    </location>
</feature>
<proteinExistence type="predicted"/>
<name>A0AAE3ME35_9BACT</name>
<reference evidence="2" key="1">
    <citation type="submission" date="2022-10" db="EMBL/GenBank/DDBJ databases">
        <authorList>
            <person name="Yu W.X."/>
        </authorList>
    </citation>
    <scope>NUCLEOTIDE SEQUENCE</scope>
    <source>
        <strain evidence="2">D04</strain>
    </source>
</reference>
<keyword evidence="1" id="KW-0732">Signal</keyword>
<dbReference type="AlphaFoldDB" id="A0AAE3ME35"/>
<dbReference type="EMBL" id="JAPDPI010000019">
    <property type="protein sequence ID" value="MCW3806113.1"/>
    <property type="molecule type" value="Genomic_DNA"/>
</dbReference>
<dbReference type="InterPro" id="IPR021457">
    <property type="entry name" value="DUF3108"/>
</dbReference>
<keyword evidence="3" id="KW-1185">Reference proteome</keyword>
<evidence type="ECO:0000256" key="1">
    <source>
        <dbReference type="SAM" id="SignalP"/>
    </source>
</evidence>
<dbReference type="Pfam" id="PF11306">
    <property type="entry name" value="DUF3108"/>
    <property type="match status" value="1"/>
</dbReference>
<evidence type="ECO:0000313" key="2">
    <source>
        <dbReference type="EMBL" id="MCW3806113.1"/>
    </source>
</evidence>
<organism evidence="2 3">
    <name type="scientific">Plebeiibacterium marinum</name>
    <dbReference type="NCBI Taxonomy" id="2992111"/>
    <lineage>
        <taxon>Bacteria</taxon>
        <taxon>Pseudomonadati</taxon>
        <taxon>Bacteroidota</taxon>
        <taxon>Bacteroidia</taxon>
        <taxon>Marinilabiliales</taxon>
        <taxon>Marinilabiliaceae</taxon>
        <taxon>Plebeiibacterium</taxon>
    </lineage>
</organism>
<dbReference type="RefSeq" id="WP_301199485.1">
    <property type="nucleotide sequence ID" value="NZ_JAPDPI010000019.1"/>
</dbReference>
<gene>
    <name evidence="2" type="ORF">OM074_10785</name>
</gene>
<accession>A0AAE3ME35</accession>
<feature type="signal peptide" evidence="1">
    <location>
        <begin position="1"/>
        <end position="22"/>
    </location>
</feature>